<protein>
    <submittedName>
        <fullName evidence="1 3">IcmQ</fullName>
    </submittedName>
    <submittedName>
        <fullName evidence="2">IcmQ protein</fullName>
    </submittedName>
</protein>
<dbReference type="Gene3D" id="3.20.170.50">
    <property type="entry name" value="Dot/Icm secretion system IcmQ, C-terminal domain"/>
    <property type="match status" value="1"/>
</dbReference>
<dbReference type="EMBL" id="LNYH01000042">
    <property type="protein sequence ID" value="KTD28722.1"/>
    <property type="molecule type" value="Genomic_DNA"/>
</dbReference>
<dbReference type="Pfam" id="PF09475">
    <property type="entry name" value="Dot_icm_IcmQ"/>
    <property type="match status" value="1"/>
</dbReference>
<reference evidence="2 4" key="2">
    <citation type="submission" date="2015-11" db="EMBL/GenBank/DDBJ databases">
        <title>Genomic analysis of 38 Legionella species identifies large and diverse effector repertoires.</title>
        <authorList>
            <person name="Burstein D."/>
            <person name="Amaro F."/>
            <person name="Zusman T."/>
            <person name="Lifshitz Z."/>
            <person name="Cohen O."/>
            <person name="Gilbert J.A."/>
            <person name="Pupko T."/>
            <person name="Shuman H.A."/>
            <person name="Segal G."/>
        </authorList>
    </citation>
    <scope>NUCLEOTIDE SEQUENCE [LARGE SCALE GENOMIC DNA]</scope>
    <source>
        <strain evidence="2 4">Bercovier 4</strain>
    </source>
</reference>
<evidence type="ECO:0000313" key="5">
    <source>
        <dbReference type="Proteomes" id="UP000295517"/>
    </source>
</evidence>
<dbReference type="AlphaFoldDB" id="Q49J14"/>
<reference evidence="3 5" key="3">
    <citation type="submission" date="2019-03" db="EMBL/GenBank/DDBJ databases">
        <title>Diverse conjugative elements silence natural transformation in Legionella species.</title>
        <authorList>
            <person name="Durieux I."/>
            <person name="Ginevra C."/>
            <person name="Attaiech L."/>
            <person name="Picq K."/>
            <person name="Juan P.A."/>
            <person name="Jarraud S."/>
            <person name="Charpentier X."/>
        </authorList>
    </citation>
    <scope>NUCLEOTIDE SEQUENCE [LARGE SCALE GENOMIC DNA]</scope>
    <source>
        <strain evidence="3 5">HL-0427-4011</strain>
    </source>
</reference>
<dbReference type="InterPro" id="IPR013365">
    <property type="entry name" value="Dot_Icm_IcmQ"/>
</dbReference>
<name>Q49J14_9GAMM</name>
<dbReference type="RefSeq" id="WP_058501235.1">
    <property type="nucleotide sequence ID" value="NZ_CAAAJA010000008.1"/>
</dbReference>
<evidence type="ECO:0000313" key="1">
    <source>
        <dbReference type="EMBL" id="AAX56262.1"/>
    </source>
</evidence>
<evidence type="ECO:0000313" key="2">
    <source>
        <dbReference type="EMBL" id="KTD28722.1"/>
    </source>
</evidence>
<dbReference type="PATRIC" id="fig|454.4.peg.929"/>
<dbReference type="InterPro" id="IPR043089">
    <property type="entry name" value="Dot_Icm_IcmQ_C"/>
</dbReference>
<reference evidence="1" key="1">
    <citation type="journal article" date="2005" name="Proc. Natl. Acad. Sci. U.S.A.">
        <title>Coevolution between nonhomologous but functionally similar proteins and their conserved partners in the Legionella pathogenesis system.</title>
        <authorList>
            <person name="Feldman M."/>
            <person name="Zusman T."/>
            <person name="Hagag S."/>
            <person name="Segal G."/>
        </authorList>
    </citation>
    <scope>NUCLEOTIDE SEQUENCE</scope>
</reference>
<sequence>MKDDLSQEQIDEILKVLDDILEEGPWDKSTFLRVIGKNITKIREDFVHHIESKQQGKAKKMTNLADRMALRSGQQEIYILLYSSEGGKLQSWERIIANLPLHTTSRPIYANEEDVKAAIRSKTNKINEAYVAVFVSQSDLLSVPEDKIPVDKLGKKLLTLKDKTLNLNNIRYFKHQSGIYRYSGGRLIKSSKENSSD</sequence>
<organism evidence="1">
    <name type="scientific">Legionella israelensis</name>
    <dbReference type="NCBI Taxonomy" id="454"/>
    <lineage>
        <taxon>Bacteria</taxon>
        <taxon>Pseudomonadati</taxon>
        <taxon>Pseudomonadota</taxon>
        <taxon>Gammaproteobacteria</taxon>
        <taxon>Legionellales</taxon>
        <taxon>Legionellaceae</taxon>
        <taxon>Legionella</taxon>
    </lineage>
</organism>
<dbReference type="Gene3D" id="1.20.5.420">
    <property type="entry name" value="Immunoglobulin FC, subunit C"/>
    <property type="match status" value="1"/>
</dbReference>
<evidence type="ECO:0000313" key="3">
    <source>
        <dbReference type="EMBL" id="QBR83238.1"/>
    </source>
</evidence>
<proteinExistence type="predicted"/>
<dbReference type="NCBIfam" id="TIGR02527">
    <property type="entry name" value="dot_icm_IcmQ"/>
    <property type="match status" value="1"/>
</dbReference>
<dbReference type="Proteomes" id="UP000054761">
    <property type="component" value="Unassembled WGS sequence"/>
</dbReference>
<keyword evidence="4" id="KW-1185">Reference proteome</keyword>
<accession>Q49J14</accession>
<dbReference type="Proteomes" id="UP000295517">
    <property type="component" value="Chromosome"/>
</dbReference>
<dbReference type="EMBL" id="AY860663">
    <property type="protein sequence ID" value="AAX56262.1"/>
    <property type="molecule type" value="Genomic_DNA"/>
</dbReference>
<dbReference type="OrthoDB" id="5645338at2"/>
<evidence type="ECO:0000313" key="4">
    <source>
        <dbReference type="Proteomes" id="UP000054761"/>
    </source>
</evidence>
<dbReference type="EMBL" id="CP038254">
    <property type="protein sequence ID" value="QBR83238.1"/>
    <property type="molecule type" value="Genomic_DNA"/>
</dbReference>
<dbReference type="STRING" id="454.Lisr_0864"/>
<gene>
    <name evidence="1" type="primary">icmQ</name>
    <name evidence="3" type="ORF">E3983_02010</name>
    <name evidence="2" type="ORF">Lisr_0864</name>
</gene>